<evidence type="ECO:0000313" key="1">
    <source>
        <dbReference type="EMBL" id="AHJ86374.1"/>
    </source>
</evidence>
<accession>W8E8X4</accession>
<dbReference type="KEGG" id="vg:18506246"/>
<keyword evidence="2" id="KW-1185">Reference proteome</keyword>
<protein>
    <submittedName>
        <fullName evidence="1">Uncharacterized protein</fullName>
    </submittedName>
</protein>
<dbReference type="RefSeq" id="YP_009009844.1">
    <property type="nucleotide sequence ID" value="NC_023607.1"/>
</dbReference>
<dbReference type="Proteomes" id="UP000201360">
    <property type="component" value="Segment"/>
</dbReference>
<evidence type="ECO:0000313" key="2">
    <source>
        <dbReference type="Proteomes" id="UP000201360"/>
    </source>
</evidence>
<gene>
    <name evidence="1" type="ORF">40AC_10</name>
</gene>
<organism evidence="1 2">
    <name type="scientific">Mycobacterium phage 40AC</name>
    <dbReference type="NCBI Taxonomy" id="1458717"/>
    <lineage>
        <taxon>Viruses</taxon>
        <taxon>Duplodnaviria</taxon>
        <taxon>Heunggongvirae</taxon>
        <taxon>Uroviricota</taxon>
        <taxon>Caudoviricetes</taxon>
        <taxon>Santafevirus</taxon>
        <taxon>Santafevirus sf40AC</taxon>
    </lineage>
</organism>
<proteinExistence type="predicted"/>
<name>W8E8X4_9CAUD</name>
<reference evidence="1 2" key="1">
    <citation type="journal article" date="2014" name="Genome Announc.">
        <title>Complete genome sequences of nine mycobacteriophages.</title>
        <authorList>
            <person name="Franceschelli J.J."/>
            <person name="Suarez C.A."/>
            <person name="Teran L."/>
            <person name="Raya R.R."/>
            <person name="Morbidoni H.R."/>
        </authorList>
    </citation>
    <scope>NUCLEOTIDE SEQUENCE [LARGE SCALE GENOMIC DNA]</scope>
</reference>
<sequence length="75" mass="8628">MDEYTYALRYDALNHPEADPADPNSWTEYLFVADSMLTAVEQCDLWLAIYAGNDNIKNIQVVVTPTPTWQPFYPI</sequence>
<dbReference type="EMBL" id="KJ192196">
    <property type="protein sequence ID" value="AHJ86374.1"/>
    <property type="molecule type" value="Genomic_DNA"/>
</dbReference>